<feature type="signal peptide" evidence="3">
    <location>
        <begin position="1"/>
        <end position="25"/>
    </location>
</feature>
<dbReference type="InterPro" id="IPR028082">
    <property type="entry name" value="Peripla_BP_I"/>
</dbReference>
<dbReference type="PANTHER" id="PTHR47235:SF1">
    <property type="entry name" value="BLR6548 PROTEIN"/>
    <property type="match status" value="1"/>
</dbReference>
<dbReference type="PROSITE" id="PS51257">
    <property type="entry name" value="PROKAR_LIPOPROTEIN"/>
    <property type="match status" value="1"/>
</dbReference>
<name>A0A0S4QNA9_9ACTN</name>
<evidence type="ECO:0000256" key="3">
    <source>
        <dbReference type="SAM" id="SignalP"/>
    </source>
</evidence>
<dbReference type="AlphaFoldDB" id="A0A0S4QNA9"/>
<organism evidence="5 6">
    <name type="scientific">Parafrankia irregularis</name>
    <dbReference type="NCBI Taxonomy" id="795642"/>
    <lineage>
        <taxon>Bacteria</taxon>
        <taxon>Bacillati</taxon>
        <taxon>Actinomycetota</taxon>
        <taxon>Actinomycetes</taxon>
        <taxon>Frankiales</taxon>
        <taxon>Frankiaceae</taxon>
        <taxon>Parafrankia</taxon>
    </lineage>
</organism>
<protein>
    <submittedName>
        <fullName evidence="5">ABC-type branched-chain amino acid transport system, substrate-binding protein</fullName>
    </submittedName>
</protein>
<evidence type="ECO:0000259" key="4">
    <source>
        <dbReference type="Pfam" id="PF13458"/>
    </source>
</evidence>
<dbReference type="EMBL" id="FAOZ01000010">
    <property type="protein sequence ID" value="CUU57121.1"/>
    <property type="molecule type" value="Genomic_DNA"/>
</dbReference>
<gene>
    <name evidence="5" type="ORF">Ga0074812_110136</name>
</gene>
<dbReference type="InterPro" id="IPR028081">
    <property type="entry name" value="Leu-bd"/>
</dbReference>
<feature type="chain" id="PRO_5038421684" evidence="3">
    <location>
        <begin position="26"/>
        <end position="405"/>
    </location>
</feature>
<evidence type="ECO:0000256" key="2">
    <source>
        <dbReference type="ARBA" id="ARBA00022729"/>
    </source>
</evidence>
<dbReference type="Proteomes" id="UP000198802">
    <property type="component" value="Unassembled WGS sequence"/>
</dbReference>
<keyword evidence="2 3" id="KW-0732">Signal</keyword>
<accession>A0A0S4QNA9</accession>
<dbReference type="PANTHER" id="PTHR47235">
    <property type="entry name" value="BLR6548 PROTEIN"/>
    <property type="match status" value="1"/>
</dbReference>
<dbReference type="Pfam" id="PF13458">
    <property type="entry name" value="Peripla_BP_6"/>
    <property type="match status" value="1"/>
</dbReference>
<comment type="similarity">
    <text evidence="1">Belongs to the leucine-binding protein family.</text>
</comment>
<dbReference type="Gene3D" id="3.40.50.2300">
    <property type="match status" value="2"/>
</dbReference>
<proteinExistence type="inferred from homology"/>
<feature type="domain" description="Leucine-binding protein" evidence="4">
    <location>
        <begin position="45"/>
        <end position="387"/>
    </location>
</feature>
<evidence type="ECO:0000313" key="6">
    <source>
        <dbReference type="Proteomes" id="UP000198802"/>
    </source>
</evidence>
<reference evidence="6" key="1">
    <citation type="submission" date="2015-11" db="EMBL/GenBank/DDBJ databases">
        <authorList>
            <person name="Varghese N."/>
        </authorList>
    </citation>
    <scope>NUCLEOTIDE SEQUENCE [LARGE SCALE GENOMIC DNA]</scope>
    <source>
        <strain evidence="6">DSM 45899</strain>
    </source>
</reference>
<dbReference type="CDD" id="cd06341">
    <property type="entry name" value="PBP1_ABC_ligand_binding-like"/>
    <property type="match status" value="1"/>
</dbReference>
<dbReference type="SUPFAM" id="SSF53822">
    <property type="entry name" value="Periplasmic binding protein-like I"/>
    <property type="match status" value="1"/>
</dbReference>
<evidence type="ECO:0000313" key="5">
    <source>
        <dbReference type="EMBL" id="CUU57121.1"/>
    </source>
</evidence>
<evidence type="ECO:0000256" key="1">
    <source>
        <dbReference type="ARBA" id="ARBA00010062"/>
    </source>
</evidence>
<keyword evidence="6" id="KW-1185">Reference proteome</keyword>
<sequence>MRALAGRCAVAVTLPLLLATTSACSGSSGAPAAESCVAPGVTADQVKIGFVYPDTGTDAGAFSAARGGVEARVGLANEQGGINGREVSYEWRDDQMSTETNRRVVGELVEDVSIAGLVATSFTMSGSAAYLAERGVPVTGAGTEPVWSQYENMFVFANMSGSVDTWGRYLRNNGGTRALIVIPENVASTAIYADRISLGLRAAGVVPAGIVQFAEASQSPQRVAEAFAATDADVLVSIIDPPVLAGILNALRNAGATLRATLSVPGYNANLLGRYGPALAGVSIMSYVTPLELGGPAAEQYAAAIAHYAPQVGNPEQEFTIRSYIETDMLLRAVAAAGECPDRESVIRALDSMRDYDAGGLIQPTDISGRRSQPQNCLAFVRVNDAGNSFDVVDRRLCGSVLPAQ</sequence>